<dbReference type="Proteomes" id="UP000016923">
    <property type="component" value="Unassembled WGS sequence"/>
</dbReference>
<keyword evidence="2" id="KW-0812">Transmembrane</keyword>
<dbReference type="GO" id="GO:0016740">
    <property type="term" value="F:transferase activity"/>
    <property type="evidence" value="ECO:0007669"/>
    <property type="project" value="UniProtKB-KW"/>
</dbReference>
<evidence type="ECO:0000256" key="1">
    <source>
        <dbReference type="SAM" id="MobiDB-lite"/>
    </source>
</evidence>
<keyword evidence="2" id="KW-0472">Membrane</keyword>
<organism evidence="3 4">
    <name type="scientific">Ophiostoma piceae (strain UAMH 11346)</name>
    <name type="common">Sap stain fungus</name>
    <dbReference type="NCBI Taxonomy" id="1262450"/>
    <lineage>
        <taxon>Eukaryota</taxon>
        <taxon>Fungi</taxon>
        <taxon>Dikarya</taxon>
        <taxon>Ascomycota</taxon>
        <taxon>Pezizomycotina</taxon>
        <taxon>Sordariomycetes</taxon>
        <taxon>Sordariomycetidae</taxon>
        <taxon>Ophiostomatales</taxon>
        <taxon>Ophiostomataceae</taxon>
        <taxon>Ophiostoma</taxon>
    </lineage>
</organism>
<keyword evidence="3" id="KW-0808">Transferase</keyword>
<sequence length="705" mass="78312">MDAVQDRVRESVNSLFLGDVEMGKKDDDHPRDKGAGSGLRSAAWTWARVHPRKFIKRLAITFAVGFVVYLFIKNMPTNNPIRDHRRPVYHTQGQPGQQSPGSPPGRGLPPVRQQPPPPPPHLPNNKAPPPPQQYSEPAAAPAAAATYDGQLRFMALGETLRAISSTRGSFLVNKNVLFAAASVKSMTKLLPLACQMGSERRSYVHFVVMSRSGITLAELQQMNGIDASCNIYFHDARPDHASISTDLRMENSVDVAMTHIQLYMHPQAIIIDGTETEEDYLQAGMKTFAKSSQTSLIQMPRNGVRRLGWIAKLDSASLSSWNKISIDILIHAYPGASGSLIRLLKSLTKADFGGGSVPHVTIELPQKIDPPTEKYLETFQWPPAGFKDASGTRQLSLRHRIPKHGVSEEESSIRFLESFWPSHPQHSHVLVLSPQTELSQEFFHYIKFALLEYRYSNPALLQEWNKKLFGISLDLPHTALDGTTKLITPPPVKKADAAPVSSSSEDPSSFLWQAPNSNAILFLGERWAELHRFVAQLLELQHTLTPAEKKEHLAAKQVSKKYPSWLEHALELCQARGLWTLYPSSATASALATVHNELYKLPEEYETDVLEESNGRDPGGDRNAADEIRLGTKMVMETLSSGGSLPPFVDLPLVSWDGKQATLEQMNDQVVAYRTRFRRSIGGCSEGMLDVLLPETLFCNADEDE</sequence>
<dbReference type="HOGENOM" id="CLU_018583_0_0_1"/>
<protein>
    <submittedName>
        <fullName evidence="3">Glycosyltransferase 2</fullName>
    </submittedName>
</protein>
<feature type="compositionally biased region" description="Pro residues" evidence="1">
    <location>
        <begin position="101"/>
        <end position="132"/>
    </location>
</feature>
<proteinExistence type="predicted"/>
<feature type="region of interest" description="Disordered" evidence="1">
    <location>
        <begin position="80"/>
        <end position="141"/>
    </location>
</feature>
<reference evidence="3 4" key="1">
    <citation type="journal article" date="2013" name="BMC Genomics">
        <title>The genome and transcriptome of the pine saprophyte Ophiostoma piceae, and a comparison with the bark beetle-associated pine pathogen Grosmannia clavigera.</title>
        <authorList>
            <person name="Haridas S."/>
            <person name="Wang Y."/>
            <person name="Lim L."/>
            <person name="Massoumi Alamouti S."/>
            <person name="Jackman S."/>
            <person name="Docking R."/>
            <person name="Robertson G."/>
            <person name="Birol I."/>
            <person name="Bohlmann J."/>
            <person name="Breuil C."/>
        </authorList>
    </citation>
    <scope>NUCLEOTIDE SEQUENCE [LARGE SCALE GENOMIC DNA]</scope>
    <source>
        <strain evidence="3 4">UAMH 11346</strain>
    </source>
</reference>
<feature type="transmembrane region" description="Helical" evidence="2">
    <location>
        <begin position="54"/>
        <end position="72"/>
    </location>
</feature>
<accession>S3CID5</accession>
<dbReference type="VEuPathDB" id="FungiDB:F503_02962"/>
<evidence type="ECO:0000313" key="3">
    <source>
        <dbReference type="EMBL" id="EPE06133.1"/>
    </source>
</evidence>
<gene>
    <name evidence="3" type="ORF">F503_02962</name>
</gene>
<dbReference type="STRING" id="1262450.S3CID5"/>
<keyword evidence="2" id="KW-1133">Transmembrane helix</keyword>
<evidence type="ECO:0000313" key="4">
    <source>
        <dbReference type="Proteomes" id="UP000016923"/>
    </source>
</evidence>
<keyword evidence="4" id="KW-1185">Reference proteome</keyword>
<dbReference type="OrthoDB" id="5397682at2759"/>
<dbReference type="PANTHER" id="PTHR33604:SF3">
    <property type="entry name" value="OSJNBA0004B13.7 PROTEIN"/>
    <property type="match status" value="1"/>
</dbReference>
<dbReference type="EMBL" id="KE148154">
    <property type="protein sequence ID" value="EPE06133.1"/>
    <property type="molecule type" value="Genomic_DNA"/>
</dbReference>
<dbReference type="OMA" id="FFKHMPT"/>
<dbReference type="eggNOG" id="ENOG502QPYF">
    <property type="taxonomic scope" value="Eukaryota"/>
</dbReference>
<dbReference type="AlphaFoldDB" id="S3CID5"/>
<dbReference type="PANTHER" id="PTHR33604">
    <property type="entry name" value="OSJNBA0004B13.7 PROTEIN"/>
    <property type="match status" value="1"/>
</dbReference>
<name>S3CID5_OPHP1</name>
<evidence type="ECO:0000256" key="2">
    <source>
        <dbReference type="SAM" id="Phobius"/>
    </source>
</evidence>